<protein>
    <submittedName>
        <fullName evidence="2">GM25400</fullName>
    </submittedName>
</protein>
<proteinExistence type="predicted"/>
<evidence type="ECO:0000313" key="2">
    <source>
        <dbReference type="EMBL" id="EDW46073.1"/>
    </source>
</evidence>
<keyword evidence="3" id="KW-1185">Reference proteome</keyword>
<dbReference type="Proteomes" id="UP000001292">
    <property type="component" value="Unassembled WGS sequence"/>
</dbReference>
<dbReference type="EMBL" id="CH480831">
    <property type="protein sequence ID" value="EDW46073.1"/>
    <property type="molecule type" value="Genomic_DNA"/>
</dbReference>
<accession>B4IEP6</accession>
<evidence type="ECO:0000313" key="3">
    <source>
        <dbReference type="Proteomes" id="UP000001292"/>
    </source>
</evidence>
<feature type="compositionally biased region" description="Low complexity" evidence="1">
    <location>
        <begin position="26"/>
        <end position="36"/>
    </location>
</feature>
<feature type="region of interest" description="Disordered" evidence="1">
    <location>
        <begin position="1"/>
        <end position="36"/>
    </location>
</feature>
<name>B4IEP6_DROSE</name>
<gene>
    <name evidence="2" type="primary">Dsec\GM25400</name>
    <name evidence="2" type="ORF">Dsec_GM25400</name>
</gene>
<evidence type="ECO:0000256" key="1">
    <source>
        <dbReference type="SAM" id="MobiDB-lite"/>
    </source>
</evidence>
<dbReference type="HOGENOM" id="CLU_3052575_0_0_1"/>
<dbReference type="AlphaFoldDB" id="B4IEP6"/>
<sequence length="54" mass="6024">MEYMSGPSLLAASADDDDPVPGFVNTPPTSSYSTSFSSWFSSWFWCPDERQQLP</sequence>
<organism evidence="3">
    <name type="scientific">Drosophila sechellia</name>
    <name type="common">Fruit fly</name>
    <dbReference type="NCBI Taxonomy" id="7238"/>
    <lineage>
        <taxon>Eukaryota</taxon>
        <taxon>Metazoa</taxon>
        <taxon>Ecdysozoa</taxon>
        <taxon>Arthropoda</taxon>
        <taxon>Hexapoda</taxon>
        <taxon>Insecta</taxon>
        <taxon>Pterygota</taxon>
        <taxon>Neoptera</taxon>
        <taxon>Endopterygota</taxon>
        <taxon>Diptera</taxon>
        <taxon>Brachycera</taxon>
        <taxon>Muscomorpha</taxon>
        <taxon>Ephydroidea</taxon>
        <taxon>Drosophilidae</taxon>
        <taxon>Drosophila</taxon>
        <taxon>Sophophora</taxon>
    </lineage>
</organism>
<reference evidence="2 3" key="1">
    <citation type="journal article" date="2007" name="Nature">
        <title>Evolution of genes and genomes on the Drosophila phylogeny.</title>
        <authorList>
            <consortium name="Drosophila 12 Genomes Consortium"/>
            <person name="Clark A.G."/>
            <person name="Eisen M.B."/>
            <person name="Smith D.R."/>
            <person name="Bergman C.M."/>
            <person name="Oliver B."/>
            <person name="Markow T.A."/>
            <person name="Kaufman T.C."/>
            <person name="Kellis M."/>
            <person name="Gelbart W."/>
            <person name="Iyer V.N."/>
            <person name="Pollard D.A."/>
            <person name="Sackton T.B."/>
            <person name="Larracuente A.M."/>
            <person name="Singh N.D."/>
            <person name="Abad J.P."/>
            <person name="Abt D.N."/>
            <person name="Adryan B."/>
            <person name="Aguade M."/>
            <person name="Akashi H."/>
            <person name="Anderson W.W."/>
            <person name="Aquadro C.F."/>
            <person name="Ardell D.H."/>
            <person name="Arguello R."/>
            <person name="Artieri C.G."/>
            <person name="Barbash D.A."/>
            <person name="Barker D."/>
            <person name="Barsanti P."/>
            <person name="Batterham P."/>
            <person name="Batzoglou S."/>
            <person name="Begun D."/>
            <person name="Bhutkar A."/>
            <person name="Blanco E."/>
            <person name="Bosak S.A."/>
            <person name="Bradley R.K."/>
            <person name="Brand A.D."/>
            <person name="Brent M.R."/>
            <person name="Brooks A.N."/>
            <person name="Brown R.H."/>
            <person name="Butlin R.K."/>
            <person name="Caggese C."/>
            <person name="Calvi B.R."/>
            <person name="Bernardo de Carvalho A."/>
            <person name="Caspi A."/>
            <person name="Castrezana S."/>
            <person name="Celniker S.E."/>
            <person name="Chang J.L."/>
            <person name="Chapple C."/>
            <person name="Chatterji S."/>
            <person name="Chinwalla A."/>
            <person name="Civetta A."/>
            <person name="Clifton S.W."/>
            <person name="Comeron J.M."/>
            <person name="Costello J.C."/>
            <person name="Coyne J.A."/>
            <person name="Daub J."/>
            <person name="David R.G."/>
            <person name="Delcher A.L."/>
            <person name="Delehaunty K."/>
            <person name="Do C.B."/>
            <person name="Ebling H."/>
            <person name="Edwards K."/>
            <person name="Eickbush T."/>
            <person name="Evans J.D."/>
            <person name="Filipski A."/>
            <person name="Findeiss S."/>
            <person name="Freyhult E."/>
            <person name="Fulton L."/>
            <person name="Fulton R."/>
            <person name="Garcia A.C."/>
            <person name="Gardiner A."/>
            <person name="Garfield D.A."/>
            <person name="Garvin B.E."/>
            <person name="Gibson G."/>
            <person name="Gilbert D."/>
            <person name="Gnerre S."/>
            <person name="Godfrey J."/>
            <person name="Good R."/>
            <person name="Gotea V."/>
            <person name="Gravely B."/>
            <person name="Greenberg A.J."/>
            <person name="Griffiths-Jones S."/>
            <person name="Gross S."/>
            <person name="Guigo R."/>
            <person name="Gustafson E.A."/>
            <person name="Haerty W."/>
            <person name="Hahn M.W."/>
            <person name="Halligan D.L."/>
            <person name="Halpern A.L."/>
            <person name="Halter G.M."/>
            <person name="Han M.V."/>
            <person name="Heger A."/>
            <person name="Hillier L."/>
            <person name="Hinrichs A.S."/>
            <person name="Holmes I."/>
            <person name="Hoskins R.A."/>
            <person name="Hubisz M.J."/>
            <person name="Hultmark D."/>
            <person name="Huntley M.A."/>
            <person name="Jaffe D.B."/>
            <person name="Jagadeeshan S."/>
            <person name="Jeck W.R."/>
            <person name="Johnson J."/>
            <person name="Jones C.D."/>
            <person name="Jordan W.C."/>
            <person name="Karpen G.H."/>
            <person name="Kataoka E."/>
            <person name="Keightley P.D."/>
            <person name="Kheradpour P."/>
            <person name="Kirkness E.F."/>
            <person name="Koerich L.B."/>
            <person name="Kristiansen K."/>
            <person name="Kudrna D."/>
            <person name="Kulathinal R.J."/>
            <person name="Kumar S."/>
            <person name="Kwok R."/>
            <person name="Lander E."/>
            <person name="Langley C.H."/>
            <person name="Lapoint R."/>
            <person name="Lazzaro B.P."/>
            <person name="Lee S.J."/>
            <person name="Levesque L."/>
            <person name="Li R."/>
            <person name="Lin C.F."/>
            <person name="Lin M.F."/>
            <person name="Lindblad-Toh K."/>
            <person name="Llopart A."/>
            <person name="Long M."/>
            <person name="Low L."/>
            <person name="Lozovsky E."/>
            <person name="Lu J."/>
            <person name="Luo M."/>
            <person name="Machado C.A."/>
            <person name="Makalowski W."/>
            <person name="Marzo M."/>
            <person name="Matsuda M."/>
            <person name="Matzkin L."/>
            <person name="McAllister B."/>
            <person name="McBride C.S."/>
            <person name="McKernan B."/>
            <person name="McKernan K."/>
            <person name="Mendez-Lago M."/>
            <person name="Minx P."/>
            <person name="Mollenhauer M.U."/>
            <person name="Montooth K."/>
            <person name="Mount S.M."/>
            <person name="Mu X."/>
            <person name="Myers E."/>
            <person name="Negre B."/>
            <person name="Newfeld S."/>
            <person name="Nielsen R."/>
            <person name="Noor M.A."/>
            <person name="O'Grady P."/>
            <person name="Pachter L."/>
            <person name="Papaceit M."/>
            <person name="Parisi M.J."/>
            <person name="Parisi M."/>
            <person name="Parts L."/>
            <person name="Pedersen J.S."/>
            <person name="Pesole G."/>
            <person name="Phillippy A.M."/>
            <person name="Ponting C.P."/>
            <person name="Pop M."/>
            <person name="Porcelli D."/>
            <person name="Powell J.R."/>
            <person name="Prohaska S."/>
            <person name="Pruitt K."/>
            <person name="Puig M."/>
            <person name="Quesneville H."/>
            <person name="Ram K.R."/>
            <person name="Rand D."/>
            <person name="Rasmussen M.D."/>
            <person name="Reed L.K."/>
            <person name="Reenan R."/>
            <person name="Reily A."/>
            <person name="Remington K.A."/>
            <person name="Rieger T.T."/>
            <person name="Ritchie M.G."/>
            <person name="Robin C."/>
            <person name="Rogers Y.H."/>
            <person name="Rohde C."/>
            <person name="Rozas J."/>
            <person name="Rubenfield M.J."/>
            <person name="Ruiz A."/>
            <person name="Russo S."/>
            <person name="Salzberg S.L."/>
            <person name="Sanchez-Gracia A."/>
            <person name="Saranga D.J."/>
            <person name="Sato H."/>
            <person name="Schaeffer S.W."/>
            <person name="Schatz M.C."/>
            <person name="Schlenke T."/>
            <person name="Schwartz R."/>
            <person name="Segarra C."/>
            <person name="Singh R.S."/>
            <person name="Sirot L."/>
            <person name="Sirota M."/>
            <person name="Sisneros N.B."/>
            <person name="Smith C.D."/>
            <person name="Smith T.F."/>
            <person name="Spieth J."/>
            <person name="Stage D.E."/>
            <person name="Stark A."/>
            <person name="Stephan W."/>
            <person name="Strausberg R.L."/>
            <person name="Strempel S."/>
            <person name="Sturgill D."/>
            <person name="Sutton G."/>
            <person name="Sutton G.G."/>
            <person name="Tao W."/>
            <person name="Teichmann S."/>
            <person name="Tobari Y.N."/>
            <person name="Tomimura Y."/>
            <person name="Tsolas J.M."/>
            <person name="Valente V.L."/>
            <person name="Venter E."/>
            <person name="Venter J.C."/>
            <person name="Vicario S."/>
            <person name="Vieira F.G."/>
            <person name="Vilella A.J."/>
            <person name="Villasante A."/>
            <person name="Walenz B."/>
            <person name="Wang J."/>
            <person name="Wasserman M."/>
            <person name="Watts T."/>
            <person name="Wilson D."/>
            <person name="Wilson R.K."/>
            <person name="Wing R.A."/>
            <person name="Wolfner M.F."/>
            <person name="Wong A."/>
            <person name="Wong G.K."/>
            <person name="Wu C.I."/>
            <person name="Wu G."/>
            <person name="Yamamoto D."/>
            <person name="Yang H.P."/>
            <person name="Yang S.P."/>
            <person name="Yorke J.A."/>
            <person name="Yoshida K."/>
            <person name="Zdobnov E."/>
            <person name="Zhang P."/>
            <person name="Zhang Y."/>
            <person name="Zimin A.V."/>
            <person name="Baldwin J."/>
            <person name="Abdouelleil A."/>
            <person name="Abdulkadir J."/>
            <person name="Abebe A."/>
            <person name="Abera B."/>
            <person name="Abreu J."/>
            <person name="Acer S.C."/>
            <person name="Aftuck L."/>
            <person name="Alexander A."/>
            <person name="An P."/>
            <person name="Anderson E."/>
            <person name="Anderson S."/>
            <person name="Arachi H."/>
            <person name="Azer M."/>
            <person name="Bachantsang P."/>
            <person name="Barry A."/>
            <person name="Bayul T."/>
            <person name="Berlin A."/>
            <person name="Bessette D."/>
            <person name="Bloom T."/>
            <person name="Blye J."/>
            <person name="Boguslavskiy L."/>
            <person name="Bonnet C."/>
            <person name="Boukhgalter B."/>
            <person name="Bourzgui I."/>
            <person name="Brown A."/>
            <person name="Cahill P."/>
            <person name="Channer S."/>
            <person name="Cheshatsang Y."/>
            <person name="Chuda L."/>
            <person name="Citroen M."/>
            <person name="Collymore A."/>
            <person name="Cooke P."/>
            <person name="Costello M."/>
            <person name="D'Aco K."/>
            <person name="Daza R."/>
            <person name="De Haan G."/>
            <person name="DeGray S."/>
            <person name="DeMaso C."/>
            <person name="Dhargay N."/>
            <person name="Dooley K."/>
            <person name="Dooley E."/>
            <person name="Doricent M."/>
            <person name="Dorje P."/>
            <person name="Dorjee K."/>
            <person name="Dupes A."/>
            <person name="Elong R."/>
            <person name="Falk J."/>
            <person name="Farina A."/>
            <person name="Faro S."/>
            <person name="Ferguson D."/>
            <person name="Fisher S."/>
            <person name="Foley C.D."/>
            <person name="Franke A."/>
            <person name="Friedrich D."/>
            <person name="Gadbois L."/>
            <person name="Gearin G."/>
            <person name="Gearin C.R."/>
            <person name="Giannoukos G."/>
            <person name="Goode T."/>
            <person name="Graham J."/>
            <person name="Grandbois E."/>
            <person name="Grewal S."/>
            <person name="Gyaltsen K."/>
            <person name="Hafez N."/>
            <person name="Hagos B."/>
            <person name="Hall J."/>
            <person name="Henson C."/>
            <person name="Hollinger A."/>
            <person name="Honan T."/>
            <person name="Huard M.D."/>
            <person name="Hughes L."/>
            <person name="Hurhula B."/>
            <person name="Husby M.E."/>
            <person name="Kamat A."/>
            <person name="Kanga B."/>
            <person name="Kashin S."/>
            <person name="Khazanovich D."/>
            <person name="Kisner P."/>
            <person name="Lance K."/>
            <person name="Lara M."/>
            <person name="Lee W."/>
            <person name="Lennon N."/>
            <person name="Letendre F."/>
            <person name="LeVine R."/>
            <person name="Lipovsky A."/>
            <person name="Liu X."/>
            <person name="Liu J."/>
            <person name="Liu S."/>
            <person name="Lokyitsang T."/>
            <person name="Lokyitsang Y."/>
            <person name="Lubonja R."/>
            <person name="Lui A."/>
            <person name="MacDonald P."/>
            <person name="Magnisalis V."/>
            <person name="Maru K."/>
            <person name="Matthews C."/>
            <person name="McCusker W."/>
            <person name="McDonough S."/>
            <person name="Mehta T."/>
            <person name="Meldrim J."/>
            <person name="Meneus L."/>
            <person name="Mihai O."/>
            <person name="Mihalev A."/>
            <person name="Mihova T."/>
            <person name="Mittelman R."/>
            <person name="Mlenga V."/>
            <person name="Montmayeur A."/>
            <person name="Mulrain L."/>
            <person name="Navidi A."/>
            <person name="Naylor J."/>
            <person name="Negash T."/>
            <person name="Nguyen T."/>
            <person name="Nguyen N."/>
            <person name="Nicol R."/>
            <person name="Norbu C."/>
            <person name="Norbu N."/>
            <person name="Novod N."/>
            <person name="O'Neill B."/>
            <person name="Osman S."/>
            <person name="Markiewicz E."/>
            <person name="Oyono O.L."/>
            <person name="Patti C."/>
            <person name="Phunkhang P."/>
            <person name="Pierre F."/>
            <person name="Priest M."/>
            <person name="Raghuraman S."/>
            <person name="Rege F."/>
            <person name="Reyes R."/>
            <person name="Rise C."/>
            <person name="Rogov P."/>
            <person name="Ross K."/>
            <person name="Ryan E."/>
            <person name="Settipalli S."/>
            <person name="Shea T."/>
            <person name="Sherpa N."/>
            <person name="Shi L."/>
            <person name="Shih D."/>
            <person name="Sparrow T."/>
            <person name="Spaulding J."/>
            <person name="Stalker J."/>
            <person name="Stange-Thomann N."/>
            <person name="Stavropoulos S."/>
            <person name="Stone C."/>
            <person name="Strader C."/>
            <person name="Tesfaye S."/>
            <person name="Thomson T."/>
            <person name="Thoulutsang Y."/>
            <person name="Thoulutsang D."/>
            <person name="Topham K."/>
            <person name="Topping I."/>
            <person name="Tsamla T."/>
            <person name="Vassiliev H."/>
            <person name="Vo A."/>
            <person name="Wangchuk T."/>
            <person name="Wangdi T."/>
            <person name="Weiand M."/>
            <person name="Wilkinson J."/>
            <person name="Wilson A."/>
            <person name="Yadav S."/>
            <person name="Young G."/>
            <person name="Yu Q."/>
            <person name="Zembek L."/>
            <person name="Zhong D."/>
            <person name="Zimmer A."/>
            <person name="Zwirko Z."/>
            <person name="Jaffe D.B."/>
            <person name="Alvarez P."/>
            <person name="Brockman W."/>
            <person name="Butler J."/>
            <person name="Chin C."/>
            <person name="Gnerre S."/>
            <person name="Grabherr M."/>
            <person name="Kleber M."/>
            <person name="Mauceli E."/>
            <person name="MacCallum I."/>
        </authorList>
    </citation>
    <scope>NUCLEOTIDE SEQUENCE [LARGE SCALE GENOMIC DNA]</scope>
    <source>
        <strain evidence="3">Rob3c / Tucson 14021-0248.25</strain>
    </source>
</reference>